<name>A0A0A2FBZ1_9PORP</name>
<organism evidence="1 2">
    <name type="scientific">Porphyromonas gulae</name>
    <dbReference type="NCBI Taxonomy" id="111105"/>
    <lineage>
        <taxon>Bacteria</taxon>
        <taxon>Pseudomonadati</taxon>
        <taxon>Bacteroidota</taxon>
        <taxon>Bacteroidia</taxon>
        <taxon>Bacteroidales</taxon>
        <taxon>Porphyromonadaceae</taxon>
        <taxon>Porphyromonas</taxon>
    </lineage>
</organism>
<evidence type="ECO:0000313" key="1">
    <source>
        <dbReference type="EMBL" id="KGN87575.1"/>
    </source>
</evidence>
<keyword evidence="2" id="KW-1185">Reference proteome</keyword>
<gene>
    <name evidence="1" type="ORF">HR15_06035</name>
</gene>
<accession>A0A0A2FBZ1</accession>
<dbReference type="EMBL" id="JRAK01000084">
    <property type="protein sequence ID" value="KGN87575.1"/>
    <property type="molecule type" value="Genomic_DNA"/>
</dbReference>
<dbReference type="AlphaFoldDB" id="A0A0A2FBZ1"/>
<evidence type="ECO:0000313" key="2">
    <source>
        <dbReference type="Proteomes" id="UP000030146"/>
    </source>
</evidence>
<sequence>MNKQILLEALGKYQRWFVENKTQAMLEHRECEELAIQARSFTREVLLNMSEEQLYDYIAPLWAMAMWGNKHYQIDNIIEANGMDLLREQFANLIYGTSPIEKRWDEFRSKVKGIGPAIMSELLCKTYPDSYLLWNKKTYNGFSVLEVANLPRFEARLNGHKYSKLCEIGRQIISEIKCPENMIVTDMLTLNSFIWQELQEETKESAATSKQEDKEALPTSTKEATFIHNDIRDKVAEIGRCLGFRAEVEKKVADGAVVDAVWEVTIGNMGRVIYVFEVQTAGSIDSLILNLMKSKNNKAVQGIVAVTDQKQIERIKREIAALPIKDEVRFWDYEEVLRIHESLQFVNESINNLGLVPKGL</sequence>
<reference evidence="1 2" key="1">
    <citation type="submission" date="2014-08" db="EMBL/GenBank/DDBJ databases">
        <title>Porphyromonas gulae strain:COT-052_OH3439 Genome sequencing.</title>
        <authorList>
            <person name="Wallis C."/>
            <person name="Deusch O."/>
            <person name="O'Flynn C."/>
            <person name="Davis I."/>
            <person name="Jospin G."/>
            <person name="Darling A.E."/>
            <person name="Coil D.A."/>
            <person name="Alexiev A."/>
            <person name="Horsfall A."/>
            <person name="Kirkwood N."/>
            <person name="Harris S."/>
            <person name="Eisen J.A."/>
        </authorList>
    </citation>
    <scope>NUCLEOTIDE SEQUENCE [LARGE SCALE GENOMIC DNA]</scope>
    <source>
        <strain evidence="2">COT-052 OH3439</strain>
    </source>
</reference>
<comment type="caution">
    <text evidence="1">The sequence shown here is derived from an EMBL/GenBank/DDBJ whole genome shotgun (WGS) entry which is preliminary data.</text>
</comment>
<proteinExistence type="predicted"/>
<protein>
    <submittedName>
        <fullName evidence="1">Uncharacterized protein</fullName>
    </submittedName>
</protein>
<dbReference type="Proteomes" id="UP000030146">
    <property type="component" value="Unassembled WGS sequence"/>
</dbReference>
<dbReference type="RefSeq" id="WP_039424901.1">
    <property type="nucleotide sequence ID" value="NZ_JRAK01000084.1"/>
</dbReference>